<evidence type="ECO:0000259" key="1">
    <source>
        <dbReference type="Pfam" id="PF13403"/>
    </source>
</evidence>
<dbReference type="AlphaFoldDB" id="A0A2T0X7F4"/>
<evidence type="ECO:0000313" key="2">
    <source>
        <dbReference type="EMBL" id="PRY94882.1"/>
    </source>
</evidence>
<comment type="caution">
    <text evidence="2">The sequence shown here is derived from an EMBL/GenBank/DDBJ whole genome shotgun (WGS) entry which is preliminary data.</text>
</comment>
<dbReference type="Proteomes" id="UP000238801">
    <property type="component" value="Unassembled WGS sequence"/>
</dbReference>
<reference evidence="2 3" key="1">
    <citation type="submission" date="2018-03" db="EMBL/GenBank/DDBJ databases">
        <title>Genomic Encyclopedia of Archaeal and Bacterial Type Strains, Phase II (KMG-II): from individual species to whole genera.</title>
        <authorList>
            <person name="Goeker M."/>
        </authorList>
    </citation>
    <scope>NUCLEOTIDE SEQUENCE [LARGE SCALE GENOMIC DNA]</scope>
    <source>
        <strain evidence="2 3">DSM 29318</strain>
    </source>
</reference>
<dbReference type="InterPro" id="IPR036844">
    <property type="entry name" value="Hint_dom_sf"/>
</dbReference>
<sequence length="342" mass="36404">MPLTWNAIFLGSRRDFDTDERTSATELLFSRGVTFGSANDPLAGKFAKFTVNDTDGDNRWDRDNNPSTQETATLVEGNDTELVLLDSAMGYDATLTYADGTTANISAVLAQLADGRFYLLPEFQNNSDVAAMEAGPIRSLRLNRSLTNDAQIVADRVATNFVPCFEAETRIAVPGGRARAGNLVAGDLLVTPDGPVPILWVGRSRVPASGGNAPVRFAPGAIGNARVLRVSPEHRMLVTGWRAELLYGEAAVLVPAKSLLGMAGVTREEGGWIDYVHILTKRHSILDAEGAAAESFFPGAEAMARLSPVDRLRILAALPDGIAAYGAAAPIIRSRSALPLAA</sequence>
<dbReference type="Pfam" id="PF13403">
    <property type="entry name" value="Hint_2"/>
    <property type="match status" value="1"/>
</dbReference>
<dbReference type="SUPFAM" id="SSF51294">
    <property type="entry name" value="Hedgehog/intein (Hint) domain"/>
    <property type="match status" value="1"/>
</dbReference>
<dbReference type="EMBL" id="PVTT01000001">
    <property type="protein sequence ID" value="PRY94882.1"/>
    <property type="molecule type" value="Genomic_DNA"/>
</dbReference>
<feature type="domain" description="Hedgehog/Intein (Hint)" evidence="1">
    <location>
        <begin position="163"/>
        <end position="299"/>
    </location>
</feature>
<protein>
    <submittedName>
        <fullName evidence="2">Hint domain-containing protein</fullName>
    </submittedName>
</protein>
<evidence type="ECO:0000313" key="3">
    <source>
        <dbReference type="Proteomes" id="UP000238801"/>
    </source>
</evidence>
<name>A0A2T0X7F4_9RHOB</name>
<organism evidence="2 3">
    <name type="scientific">Hasllibacter halocynthiae</name>
    <dbReference type="NCBI Taxonomy" id="595589"/>
    <lineage>
        <taxon>Bacteria</taxon>
        <taxon>Pseudomonadati</taxon>
        <taxon>Pseudomonadota</taxon>
        <taxon>Alphaproteobacteria</taxon>
        <taxon>Rhodobacterales</taxon>
        <taxon>Roseobacteraceae</taxon>
        <taxon>Hasllibacter</taxon>
    </lineage>
</organism>
<accession>A0A2T0X7F4</accession>
<proteinExistence type="predicted"/>
<dbReference type="InterPro" id="IPR028992">
    <property type="entry name" value="Hedgehog/Intein_dom"/>
</dbReference>
<gene>
    <name evidence="2" type="ORF">BCF33_0484</name>
</gene>
<keyword evidence="3" id="KW-1185">Reference proteome</keyword>